<dbReference type="eggNOG" id="COG1853">
    <property type="taxonomic scope" value="Bacteria"/>
</dbReference>
<evidence type="ECO:0000313" key="3">
    <source>
        <dbReference type="EMBL" id="ERJ13420.1"/>
    </source>
</evidence>
<proteinExistence type="inferred from homology"/>
<evidence type="ECO:0000259" key="2">
    <source>
        <dbReference type="Pfam" id="PF01613"/>
    </source>
</evidence>
<dbReference type="GO" id="GO:0016646">
    <property type="term" value="F:oxidoreductase activity, acting on the CH-NH group of donors, NAD or NADP as acceptor"/>
    <property type="evidence" value="ECO:0007669"/>
    <property type="project" value="UniProtKB-ARBA"/>
</dbReference>
<dbReference type="InterPro" id="IPR012349">
    <property type="entry name" value="Split_barrel_FMN-bd"/>
</dbReference>
<dbReference type="STRING" id="1033810.HLPCO_000071"/>
<evidence type="ECO:0000313" key="4">
    <source>
        <dbReference type="Proteomes" id="UP000005707"/>
    </source>
</evidence>
<dbReference type="PANTHER" id="PTHR43567">
    <property type="entry name" value="FLAVOREDOXIN-RELATED-RELATED"/>
    <property type="match status" value="1"/>
</dbReference>
<comment type="similarity">
    <text evidence="1">Belongs to the flavoredoxin family.</text>
</comment>
<dbReference type="OrthoDB" id="9791490at2"/>
<sequence>MYTNIKYNDYLESMLEQLSGTGAFITAKKNGDEHANTMTIGWGHIGFIWGKPVFIAYVRYNRFTYDIMEHTDEFTISVPIDQNVDDELKFCGINSGRDLNKFEKSTITAIKGRTIDTPIVGECDLHYECKTIYKQAMEPGLIEDNIRNKYYGNNNVYHVIYYGEIVDCYRFNKKL</sequence>
<dbReference type="InterPro" id="IPR002563">
    <property type="entry name" value="Flavin_Rdtase-like_dom"/>
</dbReference>
<organism evidence="3 4">
    <name type="scientific">Haloplasma contractile SSD-17B</name>
    <dbReference type="NCBI Taxonomy" id="1033810"/>
    <lineage>
        <taxon>Bacteria</taxon>
        <taxon>Bacillati</taxon>
        <taxon>Mycoplasmatota</taxon>
        <taxon>Mollicutes</taxon>
        <taxon>Haloplasmatales</taxon>
        <taxon>Haloplasmataceae</taxon>
        <taxon>Haloplasma</taxon>
    </lineage>
</organism>
<dbReference type="EMBL" id="AFNU02000001">
    <property type="protein sequence ID" value="ERJ13420.1"/>
    <property type="molecule type" value="Genomic_DNA"/>
</dbReference>
<reference evidence="3 4" key="1">
    <citation type="journal article" date="2011" name="J. Bacteriol.">
        <title>Genome sequence of Haloplasma contractile, an unusual contractile bacterium from a deep-sea anoxic brine lake.</title>
        <authorList>
            <person name="Antunes A."/>
            <person name="Alam I."/>
            <person name="El Dorry H."/>
            <person name="Siam R."/>
            <person name="Robertson A."/>
            <person name="Bajic V.B."/>
            <person name="Stingl U."/>
        </authorList>
    </citation>
    <scope>NUCLEOTIDE SEQUENCE [LARGE SCALE GENOMIC DNA]</scope>
    <source>
        <strain evidence="3 4">SSD-17B</strain>
    </source>
</reference>
<dbReference type="AlphaFoldDB" id="U2FKW3"/>
<dbReference type="EC" id="3.1.6.1" evidence="3"/>
<dbReference type="GO" id="GO:0004065">
    <property type="term" value="F:arylsulfatase activity"/>
    <property type="evidence" value="ECO:0007669"/>
    <property type="project" value="UniProtKB-EC"/>
</dbReference>
<keyword evidence="3" id="KW-0378">Hydrolase</keyword>
<dbReference type="GO" id="GO:0010181">
    <property type="term" value="F:FMN binding"/>
    <property type="evidence" value="ECO:0007669"/>
    <property type="project" value="InterPro"/>
</dbReference>
<dbReference type="InParanoid" id="U2FKW3"/>
<dbReference type="PANTHER" id="PTHR43567:SF5">
    <property type="entry name" value="HYPOTHETICAL CYTOSOLIC PROTEIN"/>
    <property type="match status" value="1"/>
</dbReference>
<evidence type="ECO:0000256" key="1">
    <source>
        <dbReference type="ARBA" id="ARBA00038054"/>
    </source>
</evidence>
<name>U2FKW3_9MOLU</name>
<dbReference type="Gene3D" id="2.30.110.10">
    <property type="entry name" value="Electron Transport, Fmn-binding Protein, Chain A"/>
    <property type="match status" value="1"/>
</dbReference>
<dbReference type="SUPFAM" id="SSF50475">
    <property type="entry name" value="FMN-binding split barrel"/>
    <property type="match status" value="1"/>
</dbReference>
<protein>
    <submittedName>
        <fullName evidence="3">Arylsulfatase protein</fullName>
        <ecNumber evidence="3">3.1.6.1</ecNumber>
    </submittedName>
</protein>
<comment type="caution">
    <text evidence="3">The sequence shown here is derived from an EMBL/GenBank/DDBJ whole genome shotgun (WGS) entry which is preliminary data.</text>
</comment>
<dbReference type="Proteomes" id="UP000005707">
    <property type="component" value="Unassembled WGS sequence"/>
</dbReference>
<dbReference type="InterPro" id="IPR052174">
    <property type="entry name" value="Flavoredoxin"/>
</dbReference>
<accession>U2FKW3</accession>
<reference evidence="3 4" key="2">
    <citation type="journal article" date="2013" name="PLoS ONE">
        <title>INDIGO - INtegrated Data Warehouse of MIcrobial GenOmes with Examples from the Red Sea Extremophiles.</title>
        <authorList>
            <person name="Alam I."/>
            <person name="Antunes A."/>
            <person name="Kamau A.A."/>
            <person name="Ba Alawi W."/>
            <person name="Kalkatawi M."/>
            <person name="Stingl U."/>
            <person name="Bajic V.B."/>
        </authorList>
    </citation>
    <scope>NUCLEOTIDE SEQUENCE [LARGE SCALE GENOMIC DNA]</scope>
    <source>
        <strain evidence="3 4">SSD-17B</strain>
    </source>
</reference>
<feature type="domain" description="Flavin reductase like" evidence="2">
    <location>
        <begin position="23"/>
        <end position="170"/>
    </location>
</feature>
<dbReference type="Pfam" id="PF01613">
    <property type="entry name" value="Flavin_Reduct"/>
    <property type="match status" value="1"/>
</dbReference>
<dbReference type="RefSeq" id="WP_008826473.1">
    <property type="nucleotide sequence ID" value="NZ_AFNU02000001.1"/>
</dbReference>
<gene>
    <name evidence="3" type="ORF">HLPCO_000071</name>
</gene>
<keyword evidence="4" id="KW-1185">Reference proteome</keyword>